<dbReference type="EMBL" id="GAKP01015692">
    <property type="protein sequence ID" value="JAC43260.1"/>
    <property type="molecule type" value="Transcribed_RNA"/>
</dbReference>
<dbReference type="EMBL" id="GAKP01015684">
    <property type="protein sequence ID" value="JAC43268.1"/>
    <property type="molecule type" value="Transcribed_RNA"/>
</dbReference>
<evidence type="ECO:0000313" key="4">
    <source>
        <dbReference type="RefSeq" id="XP_011210332.1"/>
    </source>
</evidence>
<dbReference type="OrthoDB" id="408631at2759"/>
<dbReference type="AlphaFoldDB" id="A0A034VMD9"/>
<dbReference type="RefSeq" id="XP_011210332.1">
    <property type="nucleotide sequence ID" value="XM_011212030.2"/>
</dbReference>
<dbReference type="Proteomes" id="UP001652620">
    <property type="component" value="Chromosome 2"/>
</dbReference>
<dbReference type="GO" id="GO:0070072">
    <property type="term" value="P:vacuolar proton-transporting V-type ATPase complex assembly"/>
    <property type="evidence" value="ECO:0007669"/>
    <property type="project" value="InterPro"/>
</dbReference>
<dbReference type="EMBL" id="GAKP01015690">
    <property type="protein sequence ID" value="JAC43262.1"/>
    <property type="molecule type" value="Transcribed_RNA"/>
</dbReference>
<dbReference type="GeneID" id="105230970"/>
<dbReference type="Gene3D" id="1.10.287.3240">
    <property type="match status" value="1"/>
</dbReference>
<dbReference type="GO" id="GO:0051082">
    <property type="term" value="F:unfolded protein binding"/>
    <property type="evidence" value="ECO:0007669"/>
    <property type="project" value="TreeGrafter"/>
</dbReference>
<gene>
    <name evidence="2" type="primary">CC115</name>
    <name evidence="4" type="synonym">Cc115</name>
</gene>
<dbReference type="PANTHER" id="PTHR31996">
    <property type="entry name" value="COILED-COIL DOMAIN-CONTAINING PROTEIN 115"/>
    <property type="match status" value="1"/>
</dbReference>
<reference evidence="3" key="3">
    <citation type="submission" date="2025-05" db="UniProtKB">
        <authorList>
            <consortium name="RefSeq"/>
        </authorList>
    </citation>
    <scope>NUCLEOTIDE SEQUENCE [LARGE SCALE GENOMIC DNA]</scope>
</reference>
<reference evidence="2" key="1">
    <citation type="journal article" date="2014" name="BMC Genomics">
        <title>Characterizing the developmental transcriptome of the oriental fruit fly, Bactrocera dorsalis (Diptera: Tephritidae) through comparative genomic analysis with Drosophila melanogaster utilizing modENCODE datasets.</title>
        <authorList>
            <person name="Geib S.M."/>
            <person name="Calla B."/>
            <person name="Hall B."/>
            <person name="Hou S."/>
            <person name="Manoukis N.C."/>
        </authorList>
    </citation>
    <scope>NUCLEOTIDE SEQUENCE</scope>
    <source>
        <strain evidence="2">Punador</strain>
    </source>
</reference>
<reference evidence="4" key="2">
    <citation type="submission" date="2025-04" db="UniProtKB">
        <authorList>
            <consortium name="RefSeq"/>
        </authorList>
    </citation>
    <scope>IDENTIFICATION</scope>
    <source>
        <strain evidence="4">Punador</strain>
    </source>
</reference>
<evidence type="ECO:0000256" key="1">
    <source>
        <dbReference type="ARBA" id="ARBA00093634"/>
    </source>
</evidence>
<organism evidence="2">
    <name type="scientific">Bactrocera dorsalis</name>
    <name type="common">Oriental fruit fly</name>
    <name type="synonym">Dacus dorsalis</name>
    <dbReference type="NCBI Taxonomy" id="27457"/>
    <lineage>
        <taxon>Eukaryota</taxon>
        <taxon>Metazoa</taxon>
        <taxon>Ecdysozoa</taxon>
        <taxon>Arthropoda</taxon>
        <taxon>Hexapoda</taxon>
        <taxon>Insecta</taxon>
        <taxon>Pterygota</taxon>
        <taxon>Neoptera</taxon>
        <taxon>Endopterygota</taxon>
        <taxon>Diptera</taxon>
        <taxon>Brachycera</taxon>
        <taxon>Muscomorpha</taxon>
        <taxon>Tephritoidea</taxon>
        <taxon>Tephritidae</taxon>
        <taxon>Bactrocera</taxon>
        <taxon>Bactrocera</taxon>
    </lineage>
</organism>
<accession>A0A034VMD9</accession>
<dbReference type="KEGG" id="bdr:105230970"/>
<dbReference type="OMA" id="DVLCWIS"/>
<name>A0A034VMD9_BACDO</name>
<keyword evidence="3" id="KW-1185">Reference proteome</keyword>
<evidence type="ECO:0000313" key="3">
    <source>
        <dbReference type="Proteomes" id="UP001652620"/>
    </source>
</evidence>
<dbReference type="CTD" id="105230970"/>
<protein>
    <recommendedName>
        <fullName evidence="1">Vacuolar ATPase assembly protein VMA22</fullName>
    </recommendedName>
</protein>
<sequence length="158" mass="18188">MPSKKEEIGNLLDLLYLEMLDLIEQYATSRVNIEKLMNSGQLMLAKTRYLKGSQTISSAQIPTENSNTFNALCVLEEQKNDTKISSVEYSLMRRNVDKDKEFVEPMHWFTLLPPSSLRTASDHFKKCLELVLESANVQRELLAVMDHIDRLKQHCKAL</sequence>
<dbReference type="EMBL" id="GAKP01015682">
    <property type="protein sequence ID" value="JAC43270.1"/>
    <property type="molecule type" value="Transcribed_RNA"/>
</dbReference>
<proteinExistence type="predicted"/>
<dbReference type="EMBL" id="GAKP01015686">
    <property type="protein sequence ID" value="JAC43266.1"/>
    <property type="molecule type" value="Transcribed_RNA"/>
</dbReference>
<dbReference type="EMBL" id="GAKP01015688">
    <property type="protein sequence ID" value="JAC43264.1"/>
    <property type="molecule type" value="Transcribed_RNA"/>
</dbReference>
<dbReference type="PANTHER" id="PTHR31996:SF2">
    <property type="entry name" value="COILED-COIL DOMAIN-CONTAINING PROTEIN 115"/>
    <property type="match status" value="1"/>
</dbReference>
<evidence type="ECO:0000313" key="2">
    <source>
        <dbReference type="EMBL" id="JAC43262.1"/>
    </source>
</evidence>
<dbReference type="InterPro" id="IPR040357">
    <property type="entry name" value="Vma22/CCDC115"/>
</dbReference>